<keyword evidence="1" id="KW-0521">NADP</keyword>
<dbReference type="InterPro" id="IPR036291">
    <property type="entry name" value="NAD(P)-bd_dom_sf"/>
</dbReference>
<dbReference type="PANTHER" id="PTHR48106:SF18">
    <property type="entry name" value="QUINONE OXIDOREDUCTASE PIG3"/>
    <property type="match status" value="1"/>
</dbReference>
<accession>A0A7X6LYR5</accession>
<dbReference type="EMBL" id="JAAXPE010000014">
    <property type="protein sequence ID" value="NKY87032.1"/>
    <property type="molecule type" value="Genomic_DNA"/>
</dbReference>
<sequence length="324" mass="34565">MQALIFDERGNPLEVLRPAQTTAPPCGPGEVRIRVAASVIQPADELFVTGAYTTVQPTYPQVAGFEGVGVVTDVGPGVGDVRPGRRVAFRSPGAWAQVAVAPRARVYPVPIDLSDRIPDEVACQLPLNPLTAWGLLDGVVHRPGMRVLLTAGRSVVASILAELATRQGLSVERLIREADGYRLIDHTGATIALGPTVEHALTRVEPYHLVFDPVGGPDTTVLIARTVPGGYLVSYGVLDDRPFEVTASTILYKSLHWQGFAISTWLDRVSATTLDAATATCWSVLAERGDLLPIAGRYPLAEFRAALSHARESAGQGKVVLAMP</sequence>
<dbReference type="PANTHER" id="PTHR48106">
    <property type="entry name" value="QUINONE OXIDOREDUCTASE PIG3-RELATED"/>
    <property type="match status" value="1"/>
</dbReference>
<evidence type="ECO:0000256" key="1">
    <source>
        <dbReference type="ARBA" id="ARBA00022857"/>
    </source>
</evidence>
<reference evidence="4 5" key="1">
    <citation type="submission" date="2020-04" db="EMBL/GenBank/DDBJ databases">
        <title>MicrobeNet Type strains.</title>
        <authorList>
            <person name="Nicholson A.C."/>
        </authorList>
    </citation>
    <scope>NUCLEOTIDE SEQUENCE [LARGE SCALE GENOMIC DNA]</scope>
    <source>
        <strain evidence="4 5">DSM 44445</strain>
    </source>
</reference>
<protein>
    <submittedName>
        <fullName evidence="4">Alcohol dehydrogenase catalytic domain-containing protein</fullName>
    </submittedName>
</protein>
<evidence type="ECO:0000256" key="2">
    <source>
        <dbReference type="ARBA" id="ARBA00023002"/>
    </source>
</evidence>
<dbReference type="SMART" id="SM00829">
    <property type="entry name" value="PKS_ER"/>
    <property type="match status" value="1"/>
</dbReference>
<evidence type="ECO:0000313" key="5">
    <source>
        <dbReference type="Proteomes" id="UP000523447"/>
    </source>
</evidence>
<dbReference type="InterPro" id="IPR011032">
    <property type="entry name" value="GroES-like_sf"/>
</dbReference>
<feature type="domain" description="Enoyl reductase (ER)" evidence="3">
    <location>
        <begin position="11"/>
        <end position="321"/>
    </location>
</feature>
<dbReference type="AlphaFoldDB" id="A0A7X6LYR5"/>
<dbReference type="SUPFAM" id="SSF50129">
    <property type="entry name" value="GroES-like"/>
    <property type="match status" value="1"/>
</dbReference>
<keyword evidence="2" id="KW-0560">Oxidoreductase</keyword>
<dbReference type="Proteomes" id="UP000523447">
    <property type="component" value="Unassembled WGS sequence"/>
</dbReference>
<evidence type="ECO:0000313" key="4">
    <source>
        <dbReference type="EMBL" id="NKY87032.1"/>
    </source>
</evidence>
<dbReference type="GO" id="GO:0016651">
    <property type="term" value="F:oxidoreductase activity, acting on NAD(P)H"/>
    <property type="evidence" value="ECO:0007669"/>
    <property type="project" value="TreeGrafter"/>
</dbReference>
<dbReference type="RefSeq" id="WP_051031997.1">
    <property type="nucleotide sequence ID" value="NZ_CAWPHS010000006.1"/>
</dbReference>
<gene>
    <name evidence="4" type="ORF">HGA07_15470</name>
</gene>
<dbReference type="Pfam" id="PF08240">
    <property type="entry name" value="ADH_N"/>
    <property type="match status" value="1"/>
</dbReference>
<keyword evidence="5" id="KW-1185">Reference proteome</keyword>
<dbReference type="Gene3D" id="3.40.50.720">
    <property type="entry name" value="NAD(P)-binding Rossmann-like Domain"/>
    <property type="match status" value="1"/>
</dbReference>
<dbReference type="Gene3D" id="3.90.180.10">
    <property type="entry name" value="Medium-chain alcohol dehydrogenases, catalytic domain"/>
    <property type="match status" value="1"/>
</dbReference>
<evidence type="ECO:0000259" key="3">
    <source>
        <dbReference type="SMART" id="SM00829"/>
    </source>
</evidence>
<dbReference type="InterPro" id="IPR013154">
    <property type="entry name" value="ADH-like_N"/>
</dbReference>
<proteinExistence type="predicted"/>
<organism evidence="4 5">
    <name type="scientific">Nocardia veterana</name>
    <dbReference type="NCBI Taxonomy" id="132249"/>
    <lineage>
        <taxon>Bacteria</taxon>
        <taxon>Bacillati</taxon>
        <taxon>Actinomycetota</taxon>
        <taxon>Actinomycetes</taxon>
        <taxon>Mycobacteriales</taxon>
        <taxon>Nocardiaceae</taxon>
        <taxon>Nocardia</taxon>
    </lineage>
</organism>
<comment type="caution">
    <text evidence="4">The sequence shown here is derived from an EMBL/GenBank/DDBJ whole genome shotgun (WGS) entry which is preliminary data.</text>
</comment>
<dbReference type="InterPro" id="IPR020843">
    <property type="entry name" value="ER"/>
</dbReference>
<name>A0A7X6LYR5_9NOCA</name>
<dbReference type="SUPFAM" id="SSF51735">
    <property type="entry name" value="NAD(P)-binding Rossmann-fold domains"/>
    <property type="match status" value="1"/>
</dbReference>
<dbReference type="GO" id="GO:0070402">
    <property type="term" value="F:NADPH binding"/>
    <property type="evidence" value="ECO:0007669"/>
    <property type="project" value="TreeGrafter"/>
</dbReference>